<evidence type="ECO:0000256" key="1">
    <source>
        <dbReference type="ARBA" id="ARBA00022755"/>
    </source>
</evidence>
<dbReference type="Proteomes" id="UP000317155">
    <property type="component" value="Unassembled WGS sequence"/>
</dbReference>
<keyword evidence="7" id="KW-0456">Lyase</keyword>
<sequence>MSDKPLVGILMGSDNDYEVMAEAAHALKSFGVPLEMTVSSAHRTPERTAKYVRSAKERGLKVLIAGAGAAAHLAGVVAAESTLPVIAVPIDATSLGGLDALLAMVQMPAGIPVATMAIGKAGARNAGLFAVQILATADESLALRLADYKVELANGVEKKAKSLAERLVRDGF</sequence>
<comment type="caution">
    <text evidence="7">The sequence shown here is derived from an EMBL/GenBank/DDBJ whole genome shotgun (WGS) entry which is preliminary data.</text>
</comment>
<dbReference type="PANTHER" id="PTHR23046:SF2">
    <property type="entry name" value="PHOSPHORIBOSYLAMINOIMIDAZOLE CARBOXYLASE"/>
    <property type="match status" value="1"/>
</dbReference>
<dbReference type="Gene3D" id="3.40.50.1970">
    <property type="match status" value="1"/>
</dbReference>
<evidence type="ECO:0000256" key="5">
    <source>
        <dbReference type="PIRSR" id="PIRSR001338-1"/>
    </source>
</evidence>
<accession>A0A550J979</accession>
<dbReference type="EC" id="5.4.99.18" evidence="3 4"/>
<dbReference type="GO" id="GO:0034023">
    <property type="term" value="F:5-(carboxyamino)imidazole ribonucleotide mutase activity"/>
    <property type="evidence" value="ECO:0007669"/>
    <property type="project" value="UniProtKB-UniRule"/>
</dbReference>
<dbReference type="Pfam" id="PF00731">
    <property type="entry name" value="AIRC"/>
    <property type="match status" value="1"/>
</dbReference>
<reference evidence="7 8" key="1">
    <citation type="submission" date="2019-07" db="EMBL/GenBank/DDBJ databases">
        <title>Insights of Desulfuromonas acetexigens electromicrobiology.</title>
        <authorList>
            <person name="Katuri K."/>
            <person name="Sapireddy V."/>
            <person name="Shaw D.R."/>
            <person name="Saikaly P."/>
        </authorList>
    </citation>
    <scope>NUCLEOTIDE SEQUENCE [LARGE SCALE GENOMIC DNA]</scope>
    <source>
        <strain evidence="7 8">2873</strain>
    </source>
</reference>
<feature type="binding site" evidence="3 5">
    <location>
        <position position="13"/>
    </location>
    <ligand>
        <name>substrate</name>
    </ligand>
</feature>
<comment type="catalytic activity">
    <reaction evidence="3 4">
        <text>5-carboxyamino-1-(5-phospho-D-ribosyl)imidazole + H(+) = 5-amino-1-(5-phospho-D-ribosyl)imidazole-4-carboxylate</text>
        <dbReference type="Rhea" id="RHEA:13193"/>
        <dbReference type="ChEBI" id="CHEBI:15378"/>
        <dbReference type="ChEBI" id="CHEBI:58730"/>
        <dbReference type="ChEBI" id="CHEBI:77657"/>
        <dbReference type="EC" id="5.4.99.18"/>
    </reaction>
</comment>
<dbReference type="AlphaFoldDB" id="A0A550J979"/>
<dbReference type="NCBIfam" id="TIGR01162">
    <property type="entry name" value="purE"/>
    <property type="match status" value="1"/>
</dbReference>
<evidence type="ECO:0000313" key="7">
    <source>
        <dbReference type="EMBL" id="TRO79788.1"/>
    </source>
</evidence>
<evidence type="ECO:0000256" key="4">
    <source>
        <dbReference type="PIRNR" id="PIRNR001338"/>
    </source>
</evidence>
<dbReference type="UniPathway" id="UPA00074">
    <property type="reaction ID" value="UER00943"/>
</dbReference>
<evidence type="ECO:0000259" key="6">
    <source>
        <dbReference type="SMART" id="SM01001"/>
    </source>
</evidence>
<name>A0A550J979_9BACT</name>
<dbReference type="EMBL" id="VJVV01000009">
    <property type="protein sequence ID" value="TRO79788.1"/>
    <property type="molecule type" value="Genomic_DNA"/>
</dbReference>
<dbReference type="OrthoDB" id="9791908at2"/>
<proteinExistence type="inferred from homology"/>
<dbReference type="InterPro" id="IPR000031">
    <property type="entry name" value="PurE_dom"/>
</dbReference>
<dbReference type="SUPFAM" id="SSF52255">
    <property type="entry name" value="N5-CAIR mutase (phosphoribosylaminoimidazole carboxylase, PurE)"/>
    <property type="match status" value="1"/>
</dbReference>
<keyword evidence="2 3" id="KW-0413">Isomerase</keyword>
<comment type="pathway">
    <text evidence="3 4">Purine metabolism; IMP biosynthesis via de novo pathway; 5-amino-1-(5-phospho-D-ribosyl)imidazole-4-carboxylate from 5-amino-1-(5-phospho-D-ribosyl)imidazole (N5-CAIR route): step 2/2.</text>
</comment>
<evidence type="ECO:0000256" key="2">
    <source>
        <dbReference type="ARBA" id="ARBA00023235"/>
    </source>
</evidence>
<feature type="binding site" evidence="3 5">
    <location>
        <position position="16"/>
    </location>
    <ligand>
        <name>substrate</name>
    </ligand>
</feature>
<dbReference type="InterPro" id="IPR033747">
    <property type="entry name" value="PurE_ClassI"/>
</dbReference>
<dbReference type="PANTHER" id="PTHR23046">
    <property type="entry name" value="PHOSPHORIBOSYLAMINOIMIDAZOLE CARBOXYLASE CATALYTIC SUBUNIT"/>
    <property type="match status" value="1"/>
</dbReference>
<keyword evidence="8" id="KW-1185">Reference proteome</keyword>
<feature type="domain" description="PurE" evidence="6">
    <location>
        <begin position="5"/>
        <end position="156"/>
    </location>
</feature>
<feature type="binding site" evidence="3 5">
    <location>
        <position position="43"/>
    </location>
    <ligand>
        <name>substrate</name>
    </ligand>
</feature>
<dbReference type="GO" id="GO:0016829">
    <property type="term" value="F:lyase activity"/>
    <property type="evidence" value="ECO:0007669"/>
    <property type="project" value="UniProtKB-KW"/>
</dbReference>
<evidence type="ECO:0000313" key="8">
    <source>
        <dbReference type="Proteomes" id="UP000317155"/>
    </source>
</evidence>
<dbReference type="HAMAP" id="MF_01929">
    <property type="entry name" value="PurE_classI"/>
    <property type="match status" value="1"/>
</dbReference>
<dbReference type="GO" id="GO:0006189">
    <property type="term" value="P:'de novo' IMP biosynthetic process"/>
    <property type="evidence" value="ECO:0007669"/>
    <property type="project" value="UniProtKB-UniRule"/>
</dbReference>
<keyword evidence="1 3" id="KW-0658">Purine biosynthesis</keyword>
<dbReference type="RefSeq" id="WP_092058930.1">
    <property type="nucleotide sequence ID" value="NZ_FOJJ01000041.1"/>
</dbReference>
<dbReference type="InterPro" id="IPR024694">
    <property type="entry name" value="PurE_prokaryotes"/>
</dbReference>
<dbReference type="PIRSF" id="PIRSF001338">
    <property type="entry name" value="AIR_carboxylase"/>
    <property type="match status" value="1"/>
</dbReference>
<comment type="similarity">
    <text evidence="3">Belongs to the AIR carboxylase family. Class I subfamily.</text>
</comment>
<organism evidence="7 8">
    <name type="scientific">Trichloromonas acetexigens</name>
    <dbReference type="NCBI Taxonomy" id="38815"/>
    <lineage>
        <taxon>Bacteria</taxon>
        <taxon>Pseudomonadati</taxon>
        <taxon>Thermodesulfobacteriota</taxon>
        <taxon>Desulfuromonadia</taxon>
        <taxon>Desulfuromonadales</taxon>
        <taxon>Trichloromonadaceae</taxon>
        <taxon>Trichloromonas</taxon>
    </lineage>
</organism>
<gene>
    <name evidence="3 7" type="primary">purE</name>
    <name evidence="7" type="ORF">FL622_12840</name>
</gene>
<comment type="function">
    <text evidence="3 4">Catalyzes the conversion of N5-carboxyaminoimidazole ribonucleotide (N5-CAIR) to 4-carboxy-5-aminoimidazole ribonucleotide (CAIR).</text>
</comment>
<protein>
    <recommendedName>
        <fullName evidence="3 4">N5-carboxyaminoimidazole ribonucleotide mutase</fullName>
        <shortName evidence="3 4">N5-CAIR mutase</shortName>
        <ecNumber evidence="3 4">5.4.99.18</ecNumber>
    </recommendedName>
    <alternativeName>
        <fullName evidence="3">5-(carboxyamino)imidazole ribonucleotide mutase</fullName>
    </alternativeName>
</protein>
<evidence type="ECO:0000256" key="3">
    <source>
        <dbReference type="HAMAP-Rule" id="MF_01929"/>
    </source>
</evidence>
<dbReference type="SMART" id="SM01001">
    <property type="entry name" value="AIRC"/>
    <property type="match status" value="1"/>
</dbReference>